<reference evidence="7 8" key="1">
    <citation type="submission" date="2017-11" db="EMBL/GenBank/DDBJ databases">
        <title>Genome sequence of the oocydin A producing rhizobacterium Serratia plymuthica 4Rx5.</title>
        <authorList>
            <person name="Matilla M.A."/>
            <person name="Udaondo Z."/>
            <person name="Salmond G.P.C."/>
        </authorList>
    </citation>
    <scope>NUCLEOTIDE SEQUENCE [LARGE SCALE GENOMIC DNA]</scope>
    <source>
        <strain evidence="7 8">4Rx5</strain>
    </source>
</reference>
<dbReference type="Proteomes" id="UP000248196">
    <property type="component" value="Unassembled WGS sequence"/>
</dbReference>
<keyword evidence="3 6" id="KW-0732">Signal</keyword>
<keyword evidence="4" id="KW-0472">Membrane</keyword>
<evidence type="ECO:0000313" key="7">
    <source>
        <dbReference type="EMBL" id="PYD36882.1"/>
    </source>
</evidence>
<dbReference type="GO" id="GO:0009279">
    <property type="term" value="C:cell outer membrane"/>
    <property type="evidence" value="ECO:0007669"/>
    <property type="project" value="UniProtKB-SubCell"/>
</dbReference>
<evidence type="ECO:0000256" key="5">
    <source>
        <dbReference type="ARBA" id="ARBA00023237"/>
    </source>
</evidence>
<dbReference type="RefSeq" id="WP_004952465.1">
    <property type="nucleotide sequence ID" value="NZ_PESE01000009.1"/>
</dbReference>
<sequence>MKNTLGYSAVTLLMLFPLQGFTQDDGEASLKLSGGMAVAPVYQGASSYSAVPLYDIQAGYDKSAWGDFSLGLIDGARWQLPLSGPFGIALLAGYDDGRDEEAKTLSGRNKRLKGMGDLDGALEAGIELSYKFDPFHAFVKGMQATKARRYGDEDLGHTAYVDLGVAAVYSLSEALTLSSDLSTTWANSGYQRGYFGVTQRQAQQTSFAAYRPGSGFKQVTLNGALNYQWTPEIAFQAGAGIYTLLGDAAKSPIVEKKVAGVAFLSASYSF</sequence>
<dbReference type="Pfam" id="PF06629">
    <property type="entry name" value="MipA"/>
    <property type="match status" value="1"/>
</dbReference>
<evidence type="ECO:0000256" key="3">
    <source>
        <dbReference type="ARBA" id="ARBA00022729"/>
    </source>
</evidence>
<dbReference type="PANTHER" id="PTHR38776">
    <property type="entry name" value="MLTA-INTERACTING PROTEIN-RELATED"/>
    <property type="match status" value="1"/>
</dbReference>
<evidence type="ECO:0000256" key="1">
    <source>
        <dbReference type="ARBA" id="ARBA00004442"/>
    </source>
</evidence>
<dbReference type="AlphaFoldDB" id="A0A318NXA8"/>
<dbReference type="PANTHER" id="PTHR38776:SF1">
    <property type="entry name" value="MLTA-INTERACTING PROTEIN-RELATED"/>
    <property type="match status" value="1"/>
</dbReference>
<feature type="signal peptide" evidence="6">
    <location>
        <begin position="1"/>
        <end position="22"/>
    </location>
</feature>
<gene>
    <name evidence="7" type="ORF">CT690_22800</name>
</gene>
<accession>A0A318NXA8</accession>
<comment type="similarity">
    <text evidence="2">Belongs to the MipA/OmpV family.</text>
</comment>
<comment type="subcellular location">
    <subcellularLocation>
        <location evidence="1">Cell outer membrane</location>
    </subcellularLocation>
</comment>
<evidence type="ECO:0000256" key="4">
    <source>
        <dbReference type="ARBA" id="ARBA00023136"/>
    </source>
</evidence>
<evidence type="ECO:0000256" key="6">
    <source>
        <dbReference type="SAM" id="SignalP"/>
    </source>
</evidence>
<dbReference type="InterPro" id="IPR010583">
    <property type="entry name" value="MipA"/>
</dbReference>
<organism evidence="7 8">
    <name type="scientific">Serratia plymuthica</name>
    <dbReference type="NCBI Taxonomy" id="82996"/>
    <lineage>
        <taxon>Bacteria</taxon>
        <taxon>Pseudomonadati</taxon>
        <taxon>Pseudomonadota</taxon>
        <taxon>Gammaproteobacteria</taxon>
        <taxon>Enterobacterales</taxon>
        <taxon>Yersiniaceae</taxon>
        <taxon>Serratia</taxon>
    </lineage>
</organism>
<dbReference type="EMBL" id="PESE01000009">
    <property type="protein sequence ID" value="PYD36882.1"/>
    <property type="molecule type" value="Genomic_DNA"/>
</dbReference>
<feature type="chain" id="PRO_5016426261" evidence="6">
    <location>
        <begin position="23"/>
        <end position="270"/>
    </location>
</feature>
<dbReference type="OrthoDB" id="6983393at2"/>
<comment type="caution">
    <text evidence="7">The sequence shown here is derived from an EMBL/GenBank/DDBJ whole genome shotgun (WGS) entry which is preliminary data.</text>
</comment>
<keyword evidence="5" id="KW-0998">Cell outer membrane</keyword>
<name>A0A318NXA8_SERPL</name>
<protein>
    <submittedName>
        <fullName evidence="7">MipA/OmpV family protein</fullName>
    </submittedName>
</protein>
<evidence type="ECO:0000256" key="2">
    <source>
        <dbReference type="ARBA" id="ARBA00005722"/>
    </source>
</evidence>
<proteinExistence type="inferred from homology"/>
<evidence type="ECO:0000313" key="8">
    <source>
        <dbReference type="Proteomes" id="UP000248196"/>
    </source>
</evidence>